<evidence type="ECO:0000259" key="1">
    <source>
        <dbReference type="Pfam" id="PF01323"/>
    </source>
</evidence>
<reference evidence="2 3" key="1">
    <citation type="journal article" date="2013" name="Genome Announc.">
        <title>Draft Genome Sequence of Cesiribacter andamanensis Strain AMV16T, Isolated from a Soil Sample from a Mud Volcano in the Andaman Islands, India.</title>
        <authorList>
            <person name="Shivaji S."/>
            <person name="Ara S."/>
            <person name="Begum Z."/>
            <person name="Srinivas T.N."/>
            <person name="Singh A."/>
            <person name="Kumar Pinnaka A."/>
        </authorList>
    </citation>
    <scope>NUCLEOTIDE SEQUENCE [LARGE SCALE GENOMIC DNA]</scope>
    <source>
        <strain evidence="2 3">AMV16</strain>
    </source>
</reference>
<accession>M7N454</accession>
<dbReference type="PANTHER" id="PTHR13887:SF33">
    <property type="entry name" value="ISOMERASE"/>
    <property type="match status" value="1"/>
</dbReference>
<evidence type="ECO:0000313" key="3">
    <source>
        <dbReference type="Proteomes" id="UP000011910"/>
    </source>
</evidence>
<dbReference type="Gene3D" id="3.40.30.10">
    <property type="entry name" value="Glutaredoxin"/>
    <property type="match status" value="1"/>
</dbReference>
<feature type="domain" description="DSBA-like thioredoxin" evidence="1">
    <location>
        <begin position="4"/>
        <end position="193"/>
    </location>
</feature>
<proteinExistence type="predicted"/>
<evidence type="ECO:0000313" key="2">
    <source>
        <dbReference type="EMBL" id="EMR03453.1"/>
    </source>
</evidence>
<dbReference type="SUPFAM" id="SSF52833">
    <property type="entry name" value="Thioredoxin-like"/>
    <property type="match status" value="1"/>
</dbReference>
<keyword evidence="2" id="KW-0413">Isomerase</keyword>
<organism evidence="2 3">
    <name type="scientific">Cesiribacter andamanensis AMV16</name>
    <dbReference type="NCBI Taxonomy" id="1279009"/>
    <lineage>
        <taxon>Bacteria</taxon>
        <taxon>Pseudomonadati</taxon>
        <taxon>Bacteroidota</taxon>
        <taxon>Cytophagia</taxon>
        <taxon>Cytophagales</taxon>
        <taxon>Cesiribacteraceae</taxon>
        <taxon>Cesiribacter</taxon>
    </lineage>
</organism>
<name>M7N454_9BACT</name>
<gene>
    <name evidence="2" type="ORF">ADICEAN_01386</name>
</gene>
<comment type="caution">
    <text evidence="2">The sequence shown here is derived from an EMBL/GenBank/DDBJ whole genome shotgun (WGS) entry which is preliminary data.</text>
</comment>
<dbReference type="PATRIC" id="fig|1279009.4.peg.1405"/>
<dbReference type="InterPro" id="IPR036249">
    <property type="entry name" value="Thioredoxin-like_sf"/>
</dbReference>
<protein>
    <submittedName>
        <fullName evidence="2">Protein-disulfide isomerase</fullName>
    </submittedName>
</protein>
<dbReference type="PANTHER" id="PTHR13887">
    <property type="entry name" value="GLUTATHIONE S-TRANSFERASE KAPPA"/>
    <property type="match status" value="1"/>
</dbReference>
<dbReference type="Pfam" id="PF01323">
    <property type="entry name" value="DSBA"/>
    <property type="match status" value="1"/>
</dbReference>
<dbReference type="eggNOG" id="COG2761">
    <property type="taxonomic scope" value="Bacteria"/>
</dbReference>
<dbReference type="InterPro" id="IPR011767">
    <property type="entry name" value="GLR_AS"/>
</dbReference>
<dbReference type="GO" id="GO:0016491">
    <property type="term" value="F:oxidoreductase activity"/>
    <property type="evidence" value="ECO:0007669"/>
    <property type="project" value="InterPro"/>
</dbReference>
<sequence>MAHITIYSDYVCPFCYLAEQILEEVRRELPQLNITVHWKAFELRPYPTPTLRPEDEYLPRIWEQAVYPMARQLGVTIRLPSISPQPHTHLAFEGFQYAREQGKGEAYTLRMFEAFFKEDEDIGDIDILTRLAGGLGLDGAAYRQALEERRYREAHQQELESSYRLGIRAVPTFQIGGDLYQGVLPKEQLKKIIRASVTA</sequence>
<dbReference type="Proteomes" id="UP000011910">
    <property type="component" value="Unassembled WGS sequence"/>
</dbReference>
<dbReference type="RefSeq" id="WP_009194786.1">
    <property type="nucleotide sequence ID" value="NZ_AODQ01000025.1"/>
</dbReference>
<dbReference type="PROSITE" id="PS00195">
    <property type="entry name" value="GLUTAREDOXIN_1"/>
    <property type="match status" value="1"/>
</dbReference>
<dbReference type="InterPro" id="IPR001853">
    <property type="entry name" value="DSBA-like_thioredoxin_dom"/>
</dbReference>
<dbReference type="OrthoDB" id="9799122at2"/>
<dbReference type="STRING" id="1279009.ADICEAN_01386"/>
<dbReference type="EMBL" id="AODQ01000025">
    <property type="protein sequence ID" value="EMR03453.1"/>
    <property type="molecule type" value="Genomic_DNA"/>
</dbReference>
<dbReference type="GO" id="GO:0016853">
    <property type="term" value="F:isomerase activity"/>
    <property type="evidence" value="ECO:0007669"/>
    <property type="project" value="UniProtKB-KW"/>
</dbReference>
<keyword evidence="3" id="KW-1185">Reference proteome</keyword>
<dbReference type="AlphaFoldDB" id="M7N454"/>
<dbReference type="CDD" id="cd03024">
    <property type="entry name" value="DsbA_FrnE"/>
    <property type="match status" value="1"/>
</dbReference>